<feature type="region of interest" description="Disordered" evidence="1">
    <location>
        <begin position="349"/>
        <end position="424"/>
    </location>
</feature>
<proteinExistence type="predicted"/>
<evidence type="ECO:0000256" key="1">
    <source>
        <dbReference type="SAM" id="MobiDB-lite"/>
    </source>
</evidence>
<reference evidence="2" key="2">
    <citation type="journal article" date="2023" name="IMA Fungus">
        <title>Comparative genomic study of the Penicillium genus elucidates a diverse pangenome and 15 lateral gene transfer events.</title>
        <authorList>
            <person name="Petersen C."/>
            <person name="Sorensen T."/>
            <person name="Nielsen M.R."/>
            <person name="Sondergaard T.E."/>
            <person name="Sorensen J.L."/>
            <person name="Fitzpatrick D.A."/>
            <person name="Frisvad J.C."/>
            <person name="Nielsen K.L."/>
        </authorList>
    </citation>
    <scope>NUCLEOTIDE SEQUENCE</scope>
    <source>
        <strain evidence="2">IBT 19713</strain>
    </source>
</reference>
<feature type="compositionally biased region" description="Polar residues" evidence="1">
    <location>
        <begin position="301"/>
        <end position="312"/>
    </location>
</feature>
<gene>
    <name evidence="2" type="ORF">N7468_006349</name>
</gene>
<feature type="compositionally biased region" description="Basic and acidic residues" evidence="1">
    <location>
        <begin position="349"/>
        <end position="367"/>
    </location>
</feature>
<evidence type="ECO:0000313" key="3">
    <source>
        <dbReference type="Proteomes" id="UP001150941"/>
    </source>
</evidence>
<accession>A0A9W9TJR8</accession>
<feature type="region of interest" description="Disordered" evidence="1">
    <location>
        <begin position="1"/>
        <end position="268"/>
    </location>
</feature>
<feature type="compositionally biased region" description="Polar residues" evidence="1">
    <location>
        <begin position="146"/>
        <end position="155"/>
    </location>
</feature>
<keyword evidence="3" id="KW-1185">Reference proteome</keyword>
<dbReference type="EMBL" id="JAPQKS010000005">
    <property type="protein sequence ID" value="KAJ5225124.1"/>
    <property type="molecule type" value="Genomic_DNA"/>
</dbReference>
<feature type="compositionally biased region" description="Low complexity" evidence="1">
    <location>
        <begin position="378"/>
        <end position="389"/>
    </location>
</feature>
<dbReference type="AlphaFoldDB" id="A0A9W9TJR8"/>
<evidence type="ECO:0000313" key="2">
    <source>
        <dbReference type="EMBL" id="KAJ5225124.1"/>
    </source>
</evidence>
<feature type="compositionally biased region" description="Basic and acidic residues" evidence="1">
    <location>
        <begin position="395"/>
        <end position="412"/>
    </location>
</feature>
<name>A0A9W9TJR8_9EURO</name>
<feature type="region of interest" description="Disordered" evidence="1">
    <location>
        <begin position="291"/>
        <end position="312"/>
    </location>
</feature>
<dbReference type="GeneID" id="83202948"/>
<feature type="compositionally biased region" description="Polar residues" evidence="1">
    <location>
        <begin position="84"/>
        <end position="112"/>
    </location>
</feature>
<feature type="compositionally biased region" description="Low complexity" evidence="1">
    <location>
        <begin position="190"/>
        <end position="200"/>
    </location>
</feature>
<sequence length="450" mass="49960">MAGTDVHHARGSKFPIPKGRVSGDSVRRSRAKRNSRSSQAEAGSAWAGKDAGITPSHPYLDESQAPSPFPEFDDQLQPEARYEQTPTSSTKITPRMTPGSSWSTTPNETTDTLDYRAQKGKSGKAKVNIRPMLRKMSRDDAPATSIDLSRSSTDQEGLGIYMNMERDRRQSESLIGTPYRRTSSFHHRSTSGTSQYSTGTGSSGGKPGSQYVLAMRPTPRANTPPPSQSHPVSEDDSDDLKDASSDIDSKPQSGTETPRFVRASSGPVPRLSLQIENDSFTRLPGISQVNASRPSFGYSRDTGSTLDTASPISRNSLDHVFRSRTRTSTDPVSRAATVQAARQAFEEKEAAKARRFEKQQMKSEAKQVRRRVKRNITGEESSSATQTEETQSEGKIPENPKKRNSKHADTDLATRPQPASWKSQSKSTWVLFMTWLRTRLFKFRRKMRKR</sequence>
<dbReference type="Proteomes" id="UP001150941">
    <property type="component" value="Unassembled WGS sequence"/>
</dbReference>
<feature type="compositionally biased region" description="Basic and acidic residues" evidence="1">
    <location>
        <begin position="240"/>
        <end position="249"/>
    </location>
</feature>
<comment type="caution">
    <text evidence="2">The sequence shown here is derived from an EMBL/GenBank/DDBJ whole genome shotgun (WGS) entry which is preliminary data.</text>
</comment>
<dbReference type="OrthoDB" id="5377213at2759"/>
<protein>
    <submittedName>
        <fullName evidence="2">Uncharacterized protein</fullName>
    </submittedName>
</protein>
<organism evidence="2 3">
    <name type="scientific">Penicillium chermesinum</name>
    <dbReference type="NCBI Taxonomy" id="63820"/>
    <lineage>
        <taxon>Eukaryota</taxon>
        <taxon>Fungi</taxon>
        <taxon>Dikarya</taxon>
        <taxon>Ascomycota</taxon>
        <taxon>Pezizomycotina</taxon>
        <taxon>Eurotiomycetes</taxon>
        <taxon>Eurotiomycetidae</taxon>
        <taxon>Eurotiales</taxon>
        <taxon>Aspergillaceae</taxon>
        <taxon>Penicillium</taxon>
    </lineage>
</organism>
<dbReference type="RefSeq" id="XP_058328535.1">
    <property type="nucleotide sequence ID" value="XM_058475645.1"/>
</dbReference>
<reference evidence="2" key="1">
    <citation type="submission" date="2022-11" db="EMBL/GenBank/DDBJ databases">
        <authorList>
            <person name="Petersen C."/>
        </authorList>
    </citation>
    <scope>NUCLEOTIDE SEQUENCE</scope>
    <source>
        <strain evidence="2">IBT 19713</strain>
    </source>
</reference>